<evidence type="ECO:0000313" key="1">
    <source>
        <dbReference type="EMBL" id="MFD0284266.1"/>
    </source>
</evidence>
<dbReference type="InterPro" id="IPR029058">
    <property type="entry name" value="AB_hydrolase_fold"/>
</dbReference>
<protein>
    <submittedName>
        <fullName evidence="1">Alpha/beta hydrolase</fullName>
    </submittedName>
</protein>
<dbReference type="Gene3D" id="3.40.50.1820">
    <property type="entry name" value="alpha/beta hydrolase"/>
    <property type="match status" value="1"/>
</dbReference>
<proteinExistence type="predicted"/>
<name>A0ABW2VIE5_9ACTN</name>
<dbReference type="SUPFAM" id="SSF53474">
    <property type="entry name" value="alpha/beta-Hydrolases"/>
    <property type="match status" value="1"/>
</dbReference>
<keyword evidence="1" id="KW-0378">Hydrolase</keyword>
<dbReference type="RefSeq" id="WP_381246273.1">
    <property type="nucleotide sequence ID" value="NZ_JBHTBI010000001.1"/>
</dbReference>
<sequence>MSKTTKTAQVAETTETAQATKSFLILHGWQNRRPDAHWQHWLADRLTELGHHVTYPQLPDPDDPDLEVWLTELVRHLDGLRGAGSERVVLAHSASAVLWLHAVARGVPGLDVDRVLLVAPPSASVLVRLPEIAAFAPPPLDFTLPGPTLLVAGDGDPYCPEGALAVYGDPLGLPTEIIPGAAHLDLDAGYGSWPAVLEWCLDGTAKLTARPAA</sequence>
<organism evidence="1 2">
    <name type="scientific">Streptomyces lutosisoli</name>
    <dbReference type="NCBI Taxonomy" id="2665721"/>
    <lineage>
        <taxon>Bacteria</taxon>
        <taxon>Bacillati</taxon>
        <taxon>Actinomycetota</taxon>
        <taxon>Actinomycetes</taxon>
        <taxon>Kitasatosporales</taxon>
        <taxon>Streptomycetaceae</taxon>
        <taxon>Streptomyces</taxon>
    </lineage>
</organism>
<comment type="caution">
    <text evidence="1">The sequence shown here is derived from an EMBL/GenBank/DDBJ whole genome shotgun (WGS) entry which is preliminary data.</text>
</comment>
<dbReference type="Proteomes" id="UP001596957">
    <property type="component" value="Unassembled WGS sequence"/>
</dbReference>
<gene>
    <name evidence="1" type="ORF">ACFQZP_21810</name>
</gene>
<dbReference type="EMBL" id="JBHTEC010000001">
    <property type="protein sequence ID" value="MFD0284266.1"/>
    <property type="molecule type" value="Genomic_DNA"/>
</dbReference>
<dbReference type="InterPro" id="IPR010662">
    <property type="entry name" value="RBBP9/YdeN"/>
</dbReference>
<keyword evidence="2" id="KW-1185">Reference proteome</keyword>
<dbReference type="Pfam" id="PF06821">
    <property type="entry name" value="Ser_hydrolase"/>
    <property type="match status" value="1"/>
</dbReference>
<reference evidence="2" key="1">
    <citation type="journal article" date="2019" name="Int. J. Syst. Evol. Microbiol.">
        <title>The Global Catalogue of Microorganisms (GCM) 10K type strain sequencing project: providing services to taxonomists for standard genome sequencing and annotation.</title>
        <authorList>
            <consortium name="The Broad Institute Genomics Platform"/>
            <consortium name="The Broad Institute Genome Sequencing Center for Infectious Disease"/>
            <person name="Wu L."/>
            <person name="Ma J."/>
        </authorList>
    </citation>
    <scope>NUCLEOTIDE SEQUENCE [LARGE SCALE GENOMIC DNA]</scope>
    <source>
        <strain evidence="2">CGMCC 4.7198</strain>
    </source>
</reference>
<dbReference type="GO" id="GO:0016787">
    <property type="term" value="F:hydrolase activity"/>
    <property type="evidence" value="ECO:0007669"/>
    <property type="project" value="UniProtKB-KW"/>
</dbReference>
<accession>A0ABW2VIE5</accession>
<evidence type="ECO:0000313" key="2">
    <source>
        <dbReference type="Proteomes" id="UP001596957"/>
    </source>
</evidence>